<sequence>MERPSFLDQEPPVDYVPGIGRGATGFSTKEKNTLDDGGRRIPKRYREDSNSNYQSQTEYNEDEEAAKVFKTLDLKLAQKKKKRTNDNSDHNAAGTSIVKAQFADLKETLGAVTEDEWMNIPDATDFTRRNKRNRIQEQLNRKTYAAPDSLMPGNVDLNKLTEEREKLLQSQIDANIAELTRNTTSRIQVDKSGAATDVLSYLKDLENDRANSLSDTALEDLQKMRTVLRSYRQADPTNPQGWIASARLEEKAKKFSAAKKLIENGCQDCPKNSDVWLENIRLHESDIHHCKILVATAIKFNPASPLLWLKAVDLESTTINKYRVVRKALQEIPRDERLWKLAVSFETDKTQAIRMLEKATRFIPQSMSLLAAYINLQDYHDAKMALNSSRKVLPQEPEIWILAALLEERNDPDVAVHMLVNLLKEGLLELSKKGCKITLSAWFNRAETLSDTPNAKSTCQAIIYAVLESLKENAEHDSELYNIDETVEKMQNSVVKFIILKKLIQWSPCDMVLWSKLKTVAEEHHKIEELLAFFQELLFCPKSDDTRTIIKEKSPCLFMMYANEYWKAHKGNTRQTLNVIDQIIGLVPYSLDVRFFKIKLLGQSSQFDELREFFHQTFIIFRDSKINGIEHLYYKYVDFLRYQDLNKHAIEFLNEKCLKKFPNCPKFFLQLGQIYHSINDIEMSRQIYLSGTKIVSDCASIWISLSKIDEIDSKNSIRARSILDRGLLKNRNNVSFYIAKVQMEIRLGNLDQATLLATQALQKFSNNALLWVEQIKLLNYGNTSSSKKIIFQDALKRTQNDYRILLEIGISFYRETQYQTSLKWLERALKKSPEYGDTWVWLFRTYAKLEKDPADLHELFDQYEPIYGPEWTAVAKNVKMQYCTKREILLHIMDKKIDWCF</sequence>
<dbReference type="PANTHER" id="PTHR11246:SF1">
    <property type="entry name" value="PRE-MRNA-PROCESSING FACTOR 6"/>
    <property type="match status" value="1"/>
</dbReference>
<dbReference type="PROSITE" id="PS50005">
    <property type="entry name" value="TPR"/>
    <property type="match status" value="1"/>
</dbReference>
<dbReference type="InterPro" id="IPR003107">
    <property type="entry name" value="HAT"/>
</dbReference>
<dbReference type="PANTHER" id="PTHR11246">
    <property type="entry name" value="PRE-MRNA SPLICING FACTOR"/>
    <property type="match status" value="1"/>
</dbReference>
<dbReference type="Proteomes" id="UP001162087">
    <property type="component" value="Chromosome 2"/>
</dbReference>
<dbReference type="Pfam" id="PF06424">
    <property type="entry name" value="PRP1_N"/>
    <property type="match status" value="1"/>
</dbReference>
<dbReference type="Gene3D" id="1.25.40.10">
    <property type="entry name" value="Tetratricopeptide repeat domain"/>
    <property type="match status" value="2"/>
</dbReference>
<protein>
    <submittedName>
        <fullName evidence="1">Uncharacterized protein</fullName>
    </submittedName>
</protein>
<reference evidence="1" key="1">
    <citation type="submission" date="2022-10" db="EMBL/GenBank/DDBJ databases">
        <authorList>
            <person name="Byrne P K."/>
        </authorList>
    </citation>
    <scope>NUCLEOTIDE SEQUENCE</scope>
    <source>
        <strain evidence="1">IFO1802</strain>
    </source>
</reference>
<dbReference type="GO" id="GO:0000244">
    <property type="term" value="P:spliceosomal tri-snRNP complex assembly"/>
    <property type="evidence" value="ECO:0007669"/>
    <property type="project" value="TreeGrafter"/>
</dbReference>
<dbReference type="InterPro" id="IPR019734">
    <property type="entry name" value="TPR_rpt"/>
</dbReference>
<proteinExistence type="predicted"/>
<keyword evidence="2" id="KW-1185">Reference proteome</keyword>
<dbReference type="OrthoDB" id="440128at2759"/>
<evidence type="ECO:0000313" key="2">
    <source>
        <dbReference type="Proteomes" id="UP001162087"/>
    </source>
</evidence>
<dbReference type="InterPro" id="IPR045075">
    <property type="entry name" value="Syf1-like"/>
</dbReference>
<dbReference type="EMBL" id="OX365897">
    <property type="protein sequence ID" value="CAI4055338.1"/>
    <property type="molecule type" value="Genomic_DNA"/>
</dbReference>
<organism evidence="1 2">
    <name type="scientific">Saccharomyces kudriavzevii (strain ATCC MYA-4449 / AS 2.2408 / CBS 8840 / NBRC 1802 / NCYC 2889)</name>
    <name type="common">Yeast</name>
    <dbReference type="NCBI Taxonomy" id="226230"/>
    <lineage>
        <taxon>Eukaryota</taxon>
        <taxon>Fungi</taxon>
        <taxon>Dikarya</taxon>
        <taxon>Ascomycota</taxon>
        <taxon>Saccharomycotina</taxon>
        <taxon>Saccharomycetes</taxon>
        <taxon>Saccharomycetales</taxon>
        <taxon>Saccharomycetaceae</taxon>
        <taxon>Saccharomyces</taxon>
    </lineage>
</organism>
<dbReference type="GO" id="GO:0046540">
    <property type="term" value="C:U4/U6 x U5 tri-snRNP complex"/>
    <property type="evidence" value="ECO:0007669"/>
    <property type="project" value="TreeGrafter"/>
</dbReference>
<dbReference type="InterPro" id="IPR011990">
    <property type="entry name" value="TPR-like_helical_dom_sf"/>
</dbReference>
<dbReference type="SMART" id="SM00386">
    <property type="entry name" value="HAT"/>
    <property type="match status" value="7"/>
</dbReference>
<dbReference type="SMART" id="SM00028">
    <property type="entry name" value="TPR"/>
    <property type="match status" value="3"/>
</dbReference>
<accession>A0AA35JAX6</accession>
<dbReference type="SUPFAM" id="SSF48452">
    <property type="entry name" value="TPR-like"/>
    <property type="match status" value="3"/>
</dbReference>
<dbReference type="GO" id="GO:0071013">
    <property type="term" value="C:catalytic step 2 spliceosome"/>
    <property type="evidence" value="ECO:0007669"/>
    <property type="project" value="TreeGrafter"/>
</dbReference>
<gene>
    <name evidence="1" type="primary">SKDI02G1580</name>
    <name evidence="1" type="ORF">SKDI_02G1580</name>
</gene>
<evidence type="ECO:0000313" key="1">
    <source>
        <dbReference type="EMBL" id="CAI4055338.1"/>
    </source>
</evidence>
<dbReference type="InterPro" id="IPR010491">
    <property type="entry name" value="PRP1_N"/>
</dbReference>
<name>A0AA35JAX6_SACK1</name>